<dbReference type="EMBL" id="AAMD01000028">
    <property type="protein sequence ID" value="EAU67690.1"/>
    <property type="molecule type" value="Genomic_DNA"/>
</dbReference>
<feature type="compositionally biased region" description="Polar residues" evidence="1">
    <location>
        <begin position="44"/>
        <end position="54"/>
    </location>
</feature>
<reference evidence="3 5" key="2">
    <citation type="journal article" date="2011" name="Mol. Biol. Evol.">
        <title>Comparative genomic analysis of fruiting body formation in Myxococcales.</title>
        <authorList>
            <person name="Huntley S."/>
            <person name="Hamann N."/>
            <person name="Wegener-Feldbrugge S."/>
            <person name="Treuner-Lange A."/>
            <person name="Kube M."/>
            <person name="Reinhardt R."/>
            <person name="Klages S."/>
            <person name="Muller R."/>
            <person name="Ronning C.M."/>
            <person name="Nierman W.C."/>
            <person name="Sogaard-Andersen L."/>
        </authorList>
    </citation>
    <scope>NUCLEOTIDE SEQUENCE [LARGE SCALE GENOMIC DNA]</scope>
    <source>
        <strain evidence="3 5">DW4/3-1</strain>
    </source>
</reference>
<dbReference type="KEGG" id="sur:STAUR_0745"/>
<dbReference type="Proteomes" id="UP000032702">
    <property type="component" value="Unassembled WGS sequence"/>
</dbReference>
<dbReference type="AlphaFoldDB" id="Q096S6"/>
<dbReference type="EMBL" id="CP002271">
    <property type="protein sequence ID" value="ADO68549.1"/>
    <property type="molecule type" value="Genomic_DNA"/>
</dbReference>
<dbReference type="OrthoDB" id="9804511at2"/>
<proteinExistence type="predicted"/>
<evidence type="ECO:0000313" key="3">
    <source>
        <dbReference type="EMBL" id="ADO68549.1"/>
    </source>
</evidence>
<dbReference type="Proteomes" id="UP000001351">
    <property type="component" value="Chromosome"/>
</dbReference>
<evidence type="ECO:0000313" key="6">
    <source>
        <dbReference type="Proteomes" id="UP000032702"/>
    </source>
</evidence>
<dbReference type="Gene3D" id="1.20.1050.60">
    <property type="entry name" value="alpha-1,2-mannosidase"/>
    <property type="match status" value="1"/>
</dbReference>
<dbReference type="InterPro" id="IPR012939">
    <property type="entry name" value="Glyco_hydro_92"/>
</dbReference>
<reference evidence="4 6" key="1">
    <citation type="submission" date="2006-04" db="EMBL/GenBank/DDBJ databases">
        <authorList>
            <person name="Nierman W.C."/>
        </authorList>
    </citation>
    <scope>NUCLEOTIDE SEQUENCE [LARGE SCALE GENOMIC DNA]</scope>
    <source>
        <strain evidence="4 6">DW4/3-1</strain>
    </source>
</reference>
<evidence type="ECO:0000313" key="5">
    <source>
        <dbReference type="Proteomes" id="UP000001351"/>
    </source>
</evidence>
<feature type="region of interest" description="Disordered" evidence="1">
    <location>
        <begin position="32"/>
        <end position="54"/>
    </location>
</feature>
<protein>
    <submittedName>
        <fullName evidence="4">Alpha-1,2-mannosidase</fullName>
    </submittedName>
</protein>
<evidence type="ECO:0000256" key="1">
    <source>
        <dbReference type="SAM" id="MobiDB-lite"/>
    </source>
</evidence>
<dbReference type="Pfam" id="PF07971">
    <property type="entry name" value="Glyco_hydro_92"/>
    <property type="match status" value="1"/>
</dbReference>
<dbReference type="eggNOG" id="COG3537">
    <property type="taxonomic scope" value="Bacteria"/>
</dbReference>
<dbReference type="PATRIC" id="fig|378806.16.peg.6967"/>
<keyword evidence="5" id="KW-1185">Reference proteome</keyword>
<dbReference type="HOGENOM" id="CLU_3048241_0_0_7"/>
<dbReference type="RefSeq" id="WP_002612710.1">
    <property type="nucleotide sequence ID" value="NC_014623.1"/>
</dbReference>
<name>Q096S6_STIAD</name>
<accession>Q096S6</accession>
<sequence>MVGTSSDALIADAYLKGVRNFDVPAAYDSMMRYSSGSDRGRQGMSRSMTSPSPR</sequence>
<gene>
    <name evidence="3" type="ordered locus">STAUR_0745</name>
    <name evidence="4" type="ORF">STIAU_0448</name>
</gene>
<organism evidence="4 6">
    <name type="scientific">Stigmatella aurantiaca (strain DW4/3-1)</name>
    <dbReference type="NCBI Taxonomy" id="378806"/>
    <lineage>
        <taxon>Bacteria</taxon>
        <taxon>Pseudomonadati</taxon>
        <taxon>Myxococcota</taxon>
        <taxon>Myxococcia</taxon>
        <taxon>Myxococcales</taxon>
        <taxon>Cystobacterineae</taxon>
        <taxon>Archangiaceae</taxon>
        <taxon>Stigmatella</taxon>
    </lineage>
</organism>
<dbReference type="STRING" id="378806.STAUR_0745"/>
<feature type="domain" description="Glycosyl hydrolase family 92" evidence="2">
    <location>
        <begin position="1"/>
        <end position="36"/>
    </location>
</feature>
<evidence type="ECO:0000313" key="4">
    <source>
        <dbReference type="EMBL" id="EAU67690.1"/>
    </source>
</evidence>
<evidence type="ECO:0000259" key="2">
    <source>
        <dbReference type="Pfam" id="PF07971"/>
    </source>
</evidence>